<keyword evidence="3" id="KW-1185">Reference proteome</keyword>
<protein>
    <submittedName>
        <fullName evidence="2">Uncharacterized protein</fullName>
    </submittedName>
</protein>
<sequence>MFRLESPLGTVPAAGVVSTASTVKAPPTATAGTPVAVATTAVGAGAPAAVATTVVGAGPPVAAVGAEVNIAPASTTTRSPAASKAPVKTVVVRSEGSDNSKGRTALFVILLGGFAGGVFVSLRWMQLTKPTTTKVDVSGGSNLSRIKDVCAKCTAEQGSDTGQARNQDESPAVLQNEQWSIAGLIHVVRSFPALARERAGRIVNSA</sequence>
<dbReference type="AlphaFoldDB" id="A0AAE0BUS4"/>
<evidence type="ECO:0000313" key="3">
    <source>
        <dbReference type="Proteomes" id="UP001190700"/>
    </source>
</evidence>
<proteinExistence type="predicted"/>
<organism evidence="2 3">
    <name type="scientific">Cymbomonas tetramitiformis</name>
    <dbReference type="NCBI Taxonomy" id="36881"/>
    <lineage>
        <taxon>Eukaryota</taxon>
        <taxon>Viridiplantae</taxon>
        <taxon>Chlorophyta</taxon>
        <taxon>Pyramimonadophyceae</taxon>
        <taxon>Pyramimonadales</taxon>
        <taxon>Pyramimonadaceae</taxon>
        <taxon>Cymbomonas</taxon>
    </lineage>
</organism>
<dbReference type="EMBL" id="LGRX02033169">
    <property type="protein sequence ID" value="KAK3242444.1"/>
    <property type="molecule type" value="Genomic_DNA"/>
</dbReference>
<dbReference type="Proteomes" id="UP001190700">
    <property type="component" value="Unassembled WGS sequence"/>
</dbReference>
<feature type="transmembrane region" description="Helical" evidence="1">
    <location>
        <begin position="105"/>
        <end position="125"/>
    </location>
</feature>
<accession>A0AAE0BUS4</accession>
<keyword evidence="1" id="KW-0472">Membrane</keyword>
<keyword evidence="1" id="KW-1133">Transmembrane helix</keyword>
<name>A0AAE0BUS4_9CHLO</name>
<reference evidence="2 3" key="1">
    <citation type="journal article" date="2015" name="Genome Biol. Evol.">
        <title>Comparative Genomics of a Bacterivorous Green Alga Reveals Evolutionary Causalities and Consequences of Phago-Mixotrophic Mode of Nutrition.</title>
        <authorList>
            <person name="Burns J.A."/>
            <person name="Paasch A."/>
            <person name="Narechania A."/>
            <person name="Kim E."/>
        </authorList>
    </citation>
    <scope>NUCLEOTIDE SEQUENCE [LARGE SCALE GENOMIC DNA]</scope>
    <source>
        <strain evidence="2 3">PLY_AMNH</strain>
    </source>
</reference>
<evidence type="ECO:0000256" key="1">
    <source>
        <dbReference type="SAM" id="Phobius"/>
    </source>
</evidence>
<gene>
    <name evidence="2" type="ORF">CYMTET_47870</name>
</gene>
<evidence type="ECO:0000313" key="2">
    <source>
        <dbReference type="EMBL" id="KAK3242444.1"/>
    </source>
</evidence>
<keyword evidence="1" id="KW-0812">Transmembrane</keyword>
<comment type="caution">
    <text evidence="2">The sequence shown here is derived from an EMBL/GenBank/DDBJ whole genome shotgun (WGS) entry which is preliminary data.</text>
</comment>